<keyword evidence="2 13" id="KW-0639">Primosome</keyword>
<evidence type="ECO:0000256" key="2">
    <source>
        <dbReference type="ARBA" id="ARBA00022515"/>
    </source>
</evidence>
<dbReference type="SMART" id="SM00382">
    <property type="entry name" value="AAA"/>
    <property type="match status" value="1"/>
</dbReference>
<dbReference type="InterPro" id="IPR036185">
    <property type="entry name" value="DNA_heli_DnaB-like_N_sf"/>
</dbReference>
<gene>
    <name evidence="16" type="ORF">BECKLPF1236B_GA0070989_12567</name>
</gene>
<dbReference type="InterPro" id="IPR003593">
    <property type="entry name" value="AAA+_ATPase"/>
</dbReference>
<dbReference type="Gene3D" id="1.10.860.10">
    <property type="entry name" value="DNAb Helicase, Chain A"/>
    <property type="match status" value="1"/>
</dbReference>
<feature type="region of interest" description="Disordered" evidence="14">
    <location>
        <begin position="1"/>
        <end position="43"/>
    </location>
</feature>
<sequence length="487" mass="53724">MRIPRSQGWFDIRRGGPQAALPRKTRQTNTRRARRSHYTEHQMSNAAPLIRPPHSNEAEQSVLGGLMMDGDALDRIADKLDAEDFYRKEHGLIFAAIRELAADGQPIDAVTVSEHLEKRQLAQRAGGLAYLGNLVKSTPSAANITAYAEIVSEHAVLRALGRVGGRIGGMILNTEGKPVPVLLDEAQGMLFSLAERGARAGGGFLPVQDALPGVIERIDTLYKSDKTVTGVSTGFADLDGKTAGLQPGDLIIIAGRPSMGKTALAMNIAEHAATVENTCVGVFSMEMSFEQLTLRLLSSLGRIDQQSIRTGKLQDRQWPRLTHAVSRLNEAALFIDDTPAMTPMDLRTRARRLKREHALGLLIVDYLQLMQAGGKENRATELAEISRNLKALARELDIPVIALSQLNRLLETRPNKRPIMSDLRESGAIEQDADLILMIYRDEVYHEDSHDKGIAEIDIVKHRNGATGRILLTFLGQFTRFENHQHQ</sequence>
<comment type="function">
    <text evidence="10 13">The main replicative DNA helicase, it participates in initiation and elongation during chromosome replication. Travels ahead of the DNA replisome, separating dsDNA into templates for DNA synthesis. A processive ATP-dependent 5'-3' DNA helicase it has DNA-dependent ATPase activity.</text>
</comment>
<keyword evidence="7 13" id="KW-0067">ATP-binding</keyword>
<dbReference type="SUPFAM" id="SSF48024">
    <property type="entry name" value="N-terminal domain of DnaB helicase"/>
    <property type="match status" value="1"/>
</dbReference>
<keyword evidence="3 13" id="KW-0235">DNA replication</keyword>
<keyword evidence="8 13" id="KW-0238">DNA-binding</keyword>
<evidence type="ECO:0000256" key="6">
    <source>
        <dbReference type="ARBA" id="ARBA00022806"/>
    </source>
</evidence>
<keyword evidence="6 13" id="KW-0347">Helicase</keyword>
<dbReference type="GO" id="GO:0005524">
    <property type="term" value="F:ATP binding"/>
    <property type="evidence" value="ECO:0007669"/>
    <property type="project" value="UniProtKB-UniRule"/>
</dbReference>
<evidence type="ECO:0000256" key="11">
    <source>
        <dbReference type="ARBA" id="ARBA00048954"/>
    </source>
</evidence>
<dbReference type="EC" id="5.6.2.3" evidence="12 13"/>
<evidence type="ECO:0000256" key="7">
    <source>
        <dbReference type="ARBA" id="ARBA00022840"/>
    </source>
</evidence>
<dbReference type="FunFam" id="1.10.860.10:FF:000001">
    <property type="entry name" value="Replicative DNA helicase"/>
    <property type="match status" value="1"/>
</dbReference>
<dbReference type="GO" id="GO:0006269">
    <property type="term" value="P:DNA replication, synthesis of primer"/>
    <property type="evidence" value="ECO:0007669"/>
    <property type="project" value="UniProtKB-UniRule"/>
</dbReference>
<dbReference type="InterPro" id="IPR007692">
    <property type="entry name" value="DNA_helicase_DnaB"/>
</dbReference>
<dbReference type="InterPro" id="IPR007693">
    <property type="entry name" value="DNA_helicase_DnaB-like_N"/>
</dbReference>
<accession>A0A450WWK3</accession>
<dbReference type="CDD" id="cd00984">
    <property type="entry name" value="DnaB_C"/>
    <property type="match status" value="1"/>
</dbReference>
<dbReference type="GO" id="GO:0043139">
    <property type="term" value="F:5'-3' DNA helicase activity"/>
    <property type="evidence" value="ECO:0007669"/>
    <property type="project" value="UniProtKB-EC"/>
</dbReference>
<dbReference type="InterPro" id="IPR027417">
    <property type="entry name" value="P-loop_NTPase"/>
</dbReference>
<dbReference type="PANTHER" id="PTHR30153:SF2">
    <property type="entry name" value="REPLICATIVE DNA HELICASE"/>
    <property type="match status" value="1"/>
</dbReference>
<dbReference type="GO" id="GO:0003677">
    <property type="term" value="F:DNA binding"/>
    <property type="evidence" value="ECO:0007669"/>
    <property type="project" value="UniProtKB-UniRule"/>
</dbReference>
<dbReference type="GO" id="GO:0042802">
    <property type="term" value="F:identical protein binding"/>
    <property type="evidence" value="ECO:0007669"/>
    <property type="project" value="UniProtKB-ARBA"/>
</dbReference>
<reference evidence="16" key="1">
    <citation type="submission" date="2019-02" db="EMBL/GenBank/DDBJ databases">
        <authorList>
            <person name="Gruber-Vodicka R. H."/>
            <person name="Seah K. B. B."/>
        </authorList>
    </citation>
    <scope>NUCLEOTIDE SEQUENCE</scope>
    <source>
        <strain evidence="16">BECK_S313</strain>
    </source>
</reference>
<evidence type="ECO:0000256" key="4">
    <source>
        <dbReference type="ARBA" id="ARBA00022741"/>
    </source>
</evidence>
<name>A0A450WWK3_9GAMM</name>
<dbReference type="GO" id="GO:1990077">
    <property type="term" value="C:primosome complex"/>
    <property type="evidence" value="ECO:0007669"/>
    <property type="project" value="UniProtKB-UniRule"/>
</dbReference>
<evidence type="ECO:0000259" key="15">
    <source>
        <dbReference type="PROSITE" id="PS51199"/>
    </source>
</evidence>
<dbReference type="SUPFAM" id="SSF52540">
    <property type="entry name" value="P-loop containing nucleoside triphosphate hydrolases"/>
    <property type="match status" value="1"/>
</dbReference>
<feature type="compositionally biased region" description="Basic residues" evidence="14">
    <location>
        <begin position="23"/>
        <end position="36"/>
    </location>
</feature>
<dbReference type="GO" id="GO:0005829">
    <property type="term" value="C:cytosol"/>
    <property type="evidence" value="ECO:0007669"/>
    <property type="project" value="TreeGrafter"/>
</dbReference>
<evidence type="ECO:0000256" key="12">
    <source>
        <dbReference type="NCBIfam" id="TIGR00665"/>
    </source>
</evidence>
<evidence type="ECO:0000256" key="8">
    <source>
        <dbReference type="ARBA" id="ARBA00023125"/>
    </source>
</evidence>
<protein>
    <recommendedName>
        <fullName evidence="12 13">Replicative DNA helicase</fullName>
        <ecNumber evidence="12 13">5.6.2.3</ecNumber>
    </recommendedName>
</protein>
<evidence type="ECO:0000256" key="13">
    <source>
        <dbReference type="RuleBase" id="RU362085"/>
    </source>
</evidence>
<evidence type="ECO:0000256" key="3">
    <source>
        <dbReference type="ARBA" id="ARBA00022705"/>
    </source>
</evidence>
<dbReference type="Gene3D" id="3.40.50.300">
    <property type="entry name" value="P-loop containing nucleotide triphosphate hydrolases"/>
    <property type="match status" value="1"/>
</dbReference>
<dbReference type="GO" id="GO:0016887">
    <property type="term" value="F:ATP hydrolysis activity"/>
    <property type="evidence" value="ECO:0007669"/>
    <property type="project" value="RHEA"/>
</dbReference>
<comment type="similarity">
    <text evidence="1 13">Belongs to the helicase family. DnaB subfamily.</text>
</comment>
<evidence type="ECO:0000256" key="10">
    <source>
        <dbReference type="ARBA" id="ARBA00044932"/>
    </source>
</evidence>
<dbReference type="NCBIfam" id="NF004384">
    <property type="entry name" value="PRK05748.1"/>
    <property type="match status" value="1"/>
</dbReference>
<evidence type="ECO:0000256" key="1">
    <source>
        <dbReference type="ARBA" id="ARBA00008428"/>
    </source>
</evidence>
<dbReference type="NCBIfam" id="TIGR00665">
    <property type="entry name" value="DnaB"/>
    <property type="match status" value="1"/>
</dbReference>
<proteinExistence type="inferred from homology"/>
<dbReference type="FunFam" id="3.40.50.300:FF:000076">
    <property type="entry name" value="Replicative DNA helicase"/>
    <property type="match status" value="1"/>
</dbReference>
<dbReference type="AlphaFoldDB" id="A0A450WWK3"/>
<evidence type="ECO:0000256" key="5">
    <source>
        <dbReference type="ARBA" id="ARBA00022801"/>
    </source>
</evidence>
<dbReference type="Pfam" id="PF03796">
    <property type="entry name" value="DnaB_C"/>
    <property type="match status" value="1"/>
</dbReference>
<organism evidence="16">
    <name type="scientific">Candidatus Kentrum sp. LPFa</name>
    <dbReference type="NCBI Taxonomy" id="2126335"/>
    <lineage>
        <taxon>Bacteria</taxon>
        <taxon>Pseudomonadati</taxon>
        <taxon>Pseudomonadota</taxon>
        <taxon>Gammaproteobacteria</taxon>
        <taxon>Candidatus Kentrum</taxon>
    </lineage>
</organism>
<keyword evidence="9" id="KW-0413">Isomerase</keyword>
<keyword evidence="5 13" id="KW-0378">Hydrolase</keyword>
<evidence type="ECO:0000313" key="16">
    <source>
        <dbReference type="EMBL" id="VFK21453.1"/>
    </source>
</evidence>
<dbReference type="InterPro" id="IPR016136">
    <property type="entry name" value="DNA_helicase_N/primase_C"/>
</dbReference>
<dbReference type="InterPro" id="IPR007694">
    <property type="entry name" value="DNA_helicase_DnaB-like_C"/>
</dbReference>
<evidence type="ECO:0000256" key="9">
    <source>
        <dbReference type="ARBA" id="ARBA00023235"/>
    </source>
</evidence>
<dbReference type="PROSITE" id="PS51199">
    <property type="entry name" value="SF4_HELICASE"/>
    <property type="match status" value="1"/>
</dbReference>
<evidence type="ECO:0000256" key="14">
    <source>
        <dbReference type="SAM" id="MobiDB-lite"/>
    </source>
</evidence>
<keyword evidence="4 13" id="KW-0547">Nucleotide-binding</keyword>
<comment type="catalytic activity">
    <reaction evidence="11 13">
        <text>ATP + H2O = ADP + phosphate + H(+)</text>
        <dbReference type="Rhea" id="RHEA:13065"/>
        <dbReference type="ChEBI" id="CHEBI:15377"/>
        <dbReference type="ChEBI" id="CHEBI:15378"/>
        <dbReference type="ChEBI" id="CHEBI:30616"/>
        <dbReference type="ChEBI" id="CHEBI:43474"/>
        <dbReference type="ChEBI" id="CHEBI:456216"/>
        <dbReference type="EC" id="5.6.2.3"/>
    </reaction>
</comment>
<feature type="domain" description="SF4 helicase" evidence="15">
    <location>
        <begin position="224"/>
        <end position="487"/>
    </location>
</feature>
<dbReference type="Pfam" id="PF00772">
    <property type="entry name" value="DnaB"/>
    <property type="match status" value="1"/>
</dbReference>
<dbReference type="EMBL" id="CAADFK010000256">
    <property type="protein sequence ID" value="VFK21453.1"/>
    <property type="molecule type" value="Genomic_DNA"/>
</dbReference>
<dbReference type="PANTHER" id="PTHR30153">
    <property type="entry name" value="REPLICATIVE DNA HELICASE DNAB"/>
    <property type="match status" value="1"/>
</dbReference>